<dbReference type="PROSITE" id="PS50405">
    <property type="entry name" value="GST_CTER"/>
    <property type="match status" value="1"/>
</dbReference>
<dbReference type="NCBIfam" id="TIGR01262">
    <property type="entry name" value="maiA"/>
    <property type="match status" value="1"/>
</dbReference>
<keyword evidence="5" id="KW-1185">Reference proteome</keyword>
<dbReference type="SUPFAM" id="SSF47616">
    <property type="entry name" value="GST C-terminal domain-like"/>
    <property type="match status" value="1"/>
</dbReference>
<dbReference type="SUPFAM" id="SSF52833">
    <property type="entry name" value="Thioredoxin-like"/>
    <property type="match status" value="1"/>
</dbReference>
<dbReference type="SFLD" id="SFLDS00019">
    <property type="entry name" value="Glutathione_Transferase_(cytos"/>
    <property type="match status" value="1"/>
</dbReference>
<proteinExistence type="inferred from homology"/>
<dbReference type="RefSeq" id="WP_227310834.1">
    <property type="nucleotide sequence ID" value="NZ_JAESVA010000027.1"/>
</dbReference>
<dbReference type="EMBL" id="JAESVA010000027">
    <property type="protein sequence ID" value="MCB8884087.1"/>
    <property type="molecule type" value="Genomic_DNA"/>
</dbReference>
<evidence type="ECO:0000259" key="2">
    <source>
        <dbReference type="PROSITE" id="PS50404"/>
    </source>
</evidence>
<dbReference type="GO" id="GO:0005737">
    <property type="term" value="C:cytoplasm"/>
    <property type="evidence" value="ECO:0007669"/>
    <property type="project" value="InterPro"/>
</dbReference>
<dbReference type="Pfam" id="PF02798">
    <property type="entry name" value="GST_N"/>
    <property type="match status" value="1"/>
</dbReference>
<dbReference type="InterPro" id="IPR036249">
    <property type="entry name" value="Thioredoxin-like_sf"/>
</dbReference>
<dbReference type="GO" id="GO:0006749">
    <property type="term" value="P:glutathione metabolic process"/>
    <property type="evidence" value="ECO:0007669"/>
    <property type="project" value="TreeGrafter"/>
</dbReference>
<evidence type="ECO:0000259" key="3">
    <source>
        <dbReference type="PROSITE" id="PS50405"/>
    </source>
</evidence>
<comment type="caution">
    <text evidence="4">The sequence shown here is derived from an EMBL/GenBank/DDBJ whole genome shotgun (WGS) entry which is preliminary data.</text>
</comment>
<dbReference type="InterPro" id="IPR034333">
    <property type="entry name" value="GST_Zeta_N"/>
</dbReference>
<dbReference type="GO" id="GO:0004364">
    <property type="term" value="F:glutathione transferase activity"/>
    <property type="evidence" value="ECO:0007669"/>
    <property type="project" value="TreeGrafter"/>
</dbReference>
<dbReference type="GO" id="GO:0016034">
    <property type="term" value="F:maleylacetoacetate isomerase activity"/>
    <property type="evidence" value="ECO:0007669"/>
    <property type="project" value="UniProtKB-EC"/>
</dbReference>
<accession>A0A964E723</accession>
<keyword evidence="4" id="KW-0413">Isomerase</keyword>
<dbReference type="InterPro" id="IPR005955">
    <property type="entry name" value="GST_Zeta"/>
</dbReference>
<dbReference type="EC" id="5.2.1.2" evidence="4"/>
<feature type="domain" description="GST C-terminal" evidence="3">
    <location>
        <begin position="91"/>
        <end position="219"/>
    </location>
</feature>
<protein>
    <submittedName>
        <fullName evidence="4">Maleylacetoacetate isomerase</fullName>
        <ecNumber evidence="4">5.2.1.2</ecNumber>
    </submittedName>
</protein>
<dbReference type="Gene3D" id="1.20.1050.10">
    <property type="match status" value="1"/>
</dbReference>
<dbReference type="InterPro" id="IPR004045">
    <property type="entry name" value="Glutathione_S-Trfase_N"/>
</dbReference>
<reference evidence="4 5" key="1">
    <citation type="journal article" date="2021" name="Microorganisms">
        <title>Acidisoma silvae sp. nov. and Acidisomacellulosilytica sp. nov., Two Acidophilic Bacteria Isolated from Decaying Wood, Hydrolyzing Cellulose and Producing Poly-3-hydroxybutyrate.</title>
        <authorList>
            <person name="Mieszkin S."/>
            <person name="Pouder E."/>
            <person name="Uroz S."/>
            <person name="Simon-Colin C."/>
            <person name="Alain K."/>
        </authorList>
    </citation>
    <scope>NUCLEOTIDE SEQUENCE [LARGE SCALE GENOMIC DNA]</scope>
    <source>
        <strain evidence="4 5">HW T5.17</strain>
    </source>
</reference>
<organism evidence="4 5">
    <name type="scientific">Acidisoma cellulosilyticum</name>
    <dbReference type="NCBI Taxonomy" id="2802395"/>
    <lineage>
        <taxon>Bacteria</taxon>
        <taxon>Pseudomonadati</taxon>
        <taxon>Pseudomonadota</taxon>
        <taxon>Alphaproteobacteria</taxon>
        <taxon>Acetobacterales</taxon>
        <taxon>Acidocellaceae</taxon>
        <taxon>Acidisoma</taxon>
    </lineage>
</organism>
<evidence type="ECO:0000313" key="4">
    <source>
        <dbReference type="EMBL" id="MCB8884087.1"/>
    </source>
</evidence>
<evidence type="ECO:0000256" key="1">
    <source>
        <dbReference type="ARBA" id="ARBA00010007"/>
    </source>
</evidence>
<dbReference type="Gene3D" id="3.40.30.10">
    <property type="entry name" value="Glutaredoxin"/>
    <property type="match status" value="1"/>
</dbReference>
<dbReference type="Proteomes" id="UP000721844">
    <property type="component" value="Unassembled WGS sequence"/>
</dbReference>
<dbReference type="InterPro" id="IPR040079">
    <property type="entry name" value="Glutathione_S-Trfase"/>
</dbReference>
<comment type="similarity">
    <text evidence="1">Belongs to the GST superfamily. Zeta family.</text>
</comment>
<dbReference type="PROSITE" id="PS50404">
    <property type="entry name" value="GST_NTER"/>
    <property type="match status" value="1"/>
</dbReference>
<evidence type="ECO:0000313" key="5">
    <source>
        <dbReference type="Proteomes" id="UP000721844"/>
    </source>
</evidence>
<dbReference type="AlphaFoldDB" id="A0A964E723"/>
<sequence>MTNPVFELYGFWRSSATYRVRVALALKGLAAKEIQVNLEDGEQFAPAFLAINPQGTLPALVQPDHPPLTQSMAIMEYLEEQFPLPPLLPAGAHARARVRALAASMASDTHPLIVPRVRKYLTGPGGLDATAWRAWQTTWFTRGLQSMENRLYADAATGAFCHGDHPTMADICLMSVVAVAKVFKIEVADIPTLDRIIARCNDMEPFARAEPALQPGSPREI</sequence>
<dbReference type="SFLD" id="SFLDG00358">
    <property type="entry name" value="Main_(cytGST)"/>
    <property type="match status" value="1"/>
</dbReference>
<dbReference type="PANTHER" id="PTHR42673:SF4">
    <property type="entry name" value="MALEYLACETOACETATE ISOMERASE"/>
    <property type="match status" value="1"/>
</dbReference>
<name>A0A964E723_9PROT</name>
<dbReference type="InterPro" id="IPR010987">
    <property type="entry name" value="Glutathione-S-Trfase_C-like"/>
</dbReference>
<gene>
    <name evidence="4" type="primary">maiA</name>
    <name evidence="4" type="ORF">ACELLULO517_27985</name>
</gene>
<dbReference type="InterPro" id="IPR036282">
    <property type="entry name" value="Glutathione-S-Trfase_C_sf"/>
</dbReference>
<dbReference type="GO" id="GO:0006559">
    <property type="term" value="P:L-phenylalanine catabolic process"/>
    <property type="evidence" value="ECO:0007669"/>
    <property type="project" value="TreeGrafter"/>
</dbReference>
<feature type="domain" description="GST N-terminal" evidence="2">
    <location>
        <begin position="4"/>
        <end position="86"/>
    </location>
</feature>
<dbReference type="CDD" id="cd03042">
    <property type="entry name" value="GST_N_Zeta"/>
    <property type="match status" value="1"/>
</dbReference>
<dbReference type="PANTHER" id="PTHR42673">
    <property type="entry name" value="MALEYLACETOACETATE ISOMERASE"/>
    <property type="match status" value="1"/>
</dbReference>